<feature type="compositionally biased region" description="Low complexity" evidence="1">
    <location>
        <begin position="88"/>
        <end position="121"/>
    </location>
</feature>
<feature type="compositionally biased region" description="Basic and acidic residues" evidence="1">
    <location>
        <begin position="127"/>
        <end position="139"/>
    </location>
</feature>
<protein>
    <submittedName>
        <fullName evidence="2">Uncharacterized protein</fullName>
    </submittedName>
</protein>
<feature type="compositionally biased region" description="Basic and acidic residues" evidence="1">
    <location>
        <begin position="199"/>
        <end position="209"/>
    </location>
</feature>
<accession>A0A3G4ZY30</accession>
<name>A0A3G4ZY30_9VIRU</name>
<evidence type="ECO:0000256" key="1">
    <source>
        <dbReference type="SAM" id="MobiDB-lite"/>
    </source>
</evidence>
<feature type="region of interest" description="Disordered" evidence="1">
    <location>
        <begin position="73"/>
        <end position="226"/>
    </location>
</feature>
<feature type="compositionally biased region" description="Basic residues" evidence="1">
    <location>
        <begin position="140"/>
        <end position="175"/>
    </location>
</feature>
<evidence type="ECO:0000313" key="2">
    <source>
        <dbReference type="EMBL" id="AYV79224.1"/>
    </source>
</evidence>
<gene>
    <name evidence="2" type="ORF">Faunusvirus6_2</name>
</gene>
<organism evidence="2">
    <name type="scientific">Faunusvirus sp</name>
    <dbReference type="NCBI Taxonomy" id="2487766"/>
    <lineage>
        <taxon>Viruses</taxon>
        <taxon>Varidnaviria</taxon>
        <taxon>Bamfordvirae</taxon>
        <taxon>Nucleocytoviricota</taxon>
        <taxon>Megaviricetes</taxon>
        <taxon>Imitervirales</taxon>
        <taxon>Mimiviridae</taxon>
    </lineage>
</organism>
<proteinExistence type="predicted"/>
<dbReference type="EMBL" id="MK072137">
    <property type="protein sequence ID" value="AYV79224.1"/>
    <property type="molecule type" value="Genomic_DNA"/>
</dbReference>
<sequence>MSGIFLKNTDSGLHDMLNDTIATPTFPTHLMIVDSNKQQGGADNINRMVDSLNTDTYDGGVRKMENKMNELFNSSKAGGAKKHKQAKAKQASSESSESDSPMSESSASASDVPAAAKPAANDDSESIDIRTEMSKDGGAKKKTKKSSKKSKKSSKKAKRSSKKAKRSSKKSKRSSKSGGSKISGTRTIAKSGGNDSDSEPAKEVKEVKKEKKVKKEKPVSTGPKKVMPQARLNKYLSEACGRGGAVIFSLGGKVRRDALAKRPDLKDKQEELIDFAIKLFNENKAKYIAELPPKKT</sequence>
<reference evidence="2" key="1">
    <citation type="submission" date="2018-10" db="EMBL/GenBank/DDBJ databases">
        <title>Hidden diversity of soil giant viruses.</title>
        <authorList>
            <person name="Schulz F."/>
            <person name="Alteio L."/>
            <person name="Goudeau D."/>
            <person name="Ryan E.M."/>
            <person name="Malmstrom R.R."/>
            <person name="Blanchard J."/>
            <person name="Woyke T."/>
        </authorList>
    </citation>
    <scope>NUCLEOTIDE SEQUENCE</scope>
    <source>
        <strain evidence="2">FNV1</strain>
    </source>
</reference>